<keyword evidence="1" id="KW-1185">Reference proteome</keyword>
<accession>A0ABM1MRH3</accession>
<protein>
    <submittedName>
        <fullName evidence="2">Uncharacterized protein LOC108563105</fullName>
    </submittedName>
</protein>
<sequence length="187" mass="19022">MAASPTVYYLNIDSKMHNANGKLVGRGEALNGSNIIFLRGAKTSDSGHILLRADGGSSKTAGTATNRLAVLEDAGEAGGGGKLGQIFIQQGGDLAEGVFLQSVKRFGGAGGAPILLLSGNDNGNIFIQTTTAAATEEAAKPAVETGGYREDNILVQALEGLQDSKDPVPAVTARTVSTPLGSAQQLL</sequence>
<evidence type="ECO:0000313" key="2">
    <source>
        <dbReference type="RefSeq" id="XP_017777173.1"/>
    </source>
</evidence>
<dbReference type="Proteomes" id="UP000695000">
    <property type="component" value="Unplaced"/>
</dbReference>
<name>A0ABM1MRH3_NICVS</name>
<organism evidence="1 2">
    <name type="scientific">Nicrophorus vespilloides</name>
    <name type="common">Boreal carrion beetle</name>
    <dbReference type="NCBI Taxonomy" id="110193"/>
    <lineage>
        <taxon>Eukaryota</taxon>
        <taxon>Metazoa</taxon>
        <taxon>Ecdysozoa</taxon>
        <taxon>Arthropoda</taxon>
        <taxon>Hexapoda</taxon>
        <taxon>Insecta</taxon>
        <taxon>Pterygota</taxon>
        <taxon>Neoptera</taxon>
        <taxon>Endopterygota</taxon>
        <taxon>Coleoptera</taxon>
        <taxon>Polyphaga</taxon>
        <taxon>Staphyliniformia</taxon>
        <taxon>Silphidae</taxon>
        <taxon>Nicrophorinae</taxon>
        <taxon>Nicrophorus</taxon>
    </lineage>
</organism>
<evidence type="ECO:0000313" key="1">
    <source>
        <dbReference type="Proteomes" id="UP000695000"/>
    </source>
</evidence>
<reference evidence="2" key="1">
    <citation type="submission" date="2025-08" db="UniProtKB">
        <authorList>
            <consortium name="RefSeq"/>
        </authorList>
    </citation>
    <scope>IDENTIFICATION</scope>
    <source>
        <tissue evidence="2">Whole Larva</tissue>
    </source>
</reference>
<proteinExistence type="predicted"/>
<gene>
    <name evidence="2" type="primary">LOC108563105</name>
</gene>
<dbReference type="RefSeq" id="XP_017777173.1">
    <property type="nucleotide sequence ID" value="XM_017921684.1"/>
</dbReference>
<dbReference type="GeneID" id="108563105"/>